<organism evidence="4 5">
    <name type="scientific">Apiospora saccharicola</name>
    <dbReference type="NCBI Taxonomy" id="335842"/>
    <lineage>
        <taxon>Eukaryota</taxon>
        <taxon>Fungi</taxon>
        <taxon>Dikarya</taxon>
        <taxon>Ascomycota</taxon>
        <taxon>Pezizomycotina</taxon>
        <taxon>Sordariomycetes</taxon>
        <taxon>Xylariomycetidae</taxon>
        <taxon>Amphisphaeriales</taxon>
        <taxon>Apiosporaceae</taxon>
        <taxon>Apiospora</taxon>
    </lineage>
</organism>
<dbReference type="EMBL" id="JAQQWM010000001">
    <property type="protein sequence ID" value="KAK8084122.1"/>
    <property type="molecule type" value="Genomic_DNA"/>
</dbReference>
<dbReference type="Pfam" id="PF07938">
    <property type="entry name" value="Fungal_lectin"/>
    <property type="match status" value="1"/>
</dbReference>
<feature type="compositionally biased region" description="Polar residues" evidence="2">
    <location>
        <begin position="162"/>
        <end position="182"/>
    </location>
</feature>
<keyword evidence="5" id="KW-1185">Reference proteome</keyword>
<sequence length="521" mass="55608">MHIGQYEAVGPTPTSTSGSHFYDEQPGLELDSRADQSGLQHHDMYAGDTAKQISPDEHQGASGLQIAAATGIAEKKGGGGYFSDRELYDSSGLEATPPAGGVVNSDFDRAGSFGATDTPAATKANRSRRRLWIILGAIAFVVVVVGAAVGGVLGSRAARPPRSNTPNGGQVGANSSNSTTPLKTIRPGSRLAVTGWRDGSSGEWYIRLFYQGPDQLLRYSNVSSMETGWNKNSTLLDEMEYKAKPNTSLAAATSVEDAKAGEWKLFYFDDSSTIRQQIFPTGVKDTGKSGDLNSFPQEAAPGSRLGAYWPFVLSQDVGGKLRWTRYWGPKNWVSNTDIDITASPGSGLVVIPAAAKYKDAGGLVYRRGDGKPYNYLADRMGNNTGFAWASGDIANNLNGLTIPPDSPLAAFSVARSSQSNDSDAYVNTYILYADTKGAVNMIWQNDQSGWQGPKQYAAFDGADDGTDITCLTPAAWDGSGVEVSSSYDTSRCYFQAGGAGQVREVQFDGTDWKDLGYLPIE</sequence>
<name>A0ABR1WKU6_9PEZI</name>
<accession>A0ABR1WKU6</accession>
<dbReference type="InterPro" id="IPR012475">
    <property type="entry name" value="Fungal_lectin"/>
</dbReference>
<evidence type="ECO:0000256" key="1">
    <source>
        <dbReference type="ARBA" id="ARBA00009042"/>
    </source>
</evidence>
<comment type="similarity">
    <text evidence="1">Belongs to the fungal fucose-specific lectin family.</text>
</comment>
<keyword evidence="3" id="KW-0812">Transmembrane</keyword>
<feature type="region of interest" description="Disordered" evidence="2">
    <location>
        <begin position="155"/>
        <end position="184"/>
    </location>
</feature>
<evidence type="ECO:0000313" key="4">
    <source>
        <dbReference type="EMBL" id="KAK8084122.1"/>
    </source>
</evidence>
<protein>
    <recommendedName>
        <fullName evidence="6">Fucose-specific lectin</fullName>
    </recommendedName>
</protein>
<evidence type="ECO:0008006" key="6">
    <source>
        <dbReference type="Google" id="ProtNLM"/>
    </source>
</evidence>
<keyword evidence="3" id="KW-0472">Membrane</keyword>
<comment type="caution">
    <text evidence="4">The sequence shown here is derived from an EMBL/GenBank/DDBJ whole genome shotgun (WGS) entry which is preliminary data.</text>
</comment>
<gene>
    <name evidence="4" type="ORF">PG996_002903</name>
</gene>
<dbReference type="Proteomes" id="UP001446871">
    <property type="component" value="Unassembled WGS sequence"/>
</dbReference>
<evidence type="ECO:0000313" key="5">
    <source>
        <dbReference type="Proteomes" id="UP001446871"/>
    </source>
</evidence>
<feature type="transmembrane region" description="Helical" evidence="3">
    <location>
        <begin position="131"/>
        <end position="153"/>
    </location>
</feature>
<keyword evidence="3" id="KW-1133">Transmembrane helix</keyword>
<feature type="region of interest" description="Disordered" evidence="2">
    <location>
        <begin position="1"/>
        <end position="25"/>
    </location>
</feature>
<dbReference type="Gene3D" id="2.120.10.70">
    <property type="entry name" value="Fucose-specific lectin"/>
    <property type="match status" value="1"/>
</dbReference>
<reference evidence="4 5" key="1">
    <citation type="submission" date="2023-01" db="EMBL/GenBank/DDBJ databases">
        <title>Analysis of 21 Apiospora genomes using comparative genomics revels a genus with tremendous synthesis potential of carbohydrate active enzymes and secondary metabolites.</title>
        <authorList>
            <person name="Sorensen T."/>
        </authorList>
    </citation>
    <scope>NUCLEOTIDE SEQUENCE [LARGE SCALE GENOMIC DNA]</scope>
    <source>
        <strain evidence="4 5">CBS 83171</strain>
    </source>
</reference>
<evidence type="ECO:0000256" key="3">
    <source>
        <dbReference type="SAM" id="Phobius"/>
    </source>
</evidence>
<evidence type="ECO:0000256" key="2">
    <source>
        <dbReference type="SAM" id="MobiDB-lite"/>
    </source>
</evidence>
<dbReference type="SUPFAM" id="SSF89372">
    <property type="entry name" value="Fucose-specific lectin"/>
    <property type="match status" value="1"/>
</dbReference>
<proteinExistence type="inferred from homology"/>